<dbReference type="PANTHER" id="PTHR47074">
    <property type="entry name" value="BNAC02G40300D PROTEIN"/>
    <property type="match status" value="1"/>
</dbReference>
<feature type="signal peptide" evidence="1">
    <location>
        <begin position="1"/>
        <end position="22"/>
    </location>
</feature>
<proteinExistence type="predicted"/>
<evidence type="ECO:0000256" key="1">
    <source>
        <dbReference type="SAM" id="SignalP"/>
    </source>
</evidence>
<sequence>MLSSTLLILTIISGDFVMPSSAKLFTIILGLLPFNKINCDGSANGNPGKAGLGVVARNPFGVVVGVLTKGLGITFSYYAECEAIIEVLSWAVIKGWLKLWIESDPLTALLVDPTPIPVKPIFQGLTIVEAEETSEDYFWLHQFYYMIRAETDHENYRRGMVERIVEDEDNASALGQKRSHKCHCIG</sequence>
<feature type="chain" id="PRO_5029561096" description="RNase H type-1 domain-containing protein" evidence="1">
    <location>
        <begin position="23"/>
        <end position="186"/>
    </location>
</feature>
<dbReference type="InterPro" id="IPR002156">
    <property type="entry name" value="RNaseH_domain"/>
</dbReference>
<evidence type="ECO:0000313" key="3">
    <source>
        <dbReference type="EMBL" id="KAF6150737.1"/>
    </source>
</evidence>
<dbReference type="Proteomes" id="UP000541444">
    <property type="component" value="Unassembled WGS sequence"/>
</dbReference>
<feature type="domain" description="RNase H type-1" evidence="2">
    <location>
        <begin position="38"/>
        <end position="105"/>
    </location>
</feature>
<accession>A0A7J7M776</accession>
<dbReference type="InterPro" id="IPR036397">
    <property type="entry name" value="RNaseH_sf"/>
</dbReference>
<name>A0A7J7M776_9MAGN</name>
<dbReference type="InterPro" id="IPR044730">
    <property type="entry name" value="RNase_H-like_dom_plant"/>
</dbReference>
<evidence type="ECO:0000259" key="2">
    <source>
        <dbReference type="Pfam" id="PF13456"/>
    </source>
</evidence>
<dbReference type="InterPro" id="IPR012337">
    <property type="entry name" value="RNaseH-like_sf"/>
</dbReference>
<dbReference type="GO" id="GO:0003676">
    <property type="term" value="F:nucleic acid binding"/>
    <property type="evidence" value="ECO:0007669"/>
    <property type="project" value="InterPro"/>
</dbReference>
<reference evidence="3 4" key="1">
    <citation type="journal article" date="2020" name="IScience">
        <title>Genome Sequencing of the Endangered Kingdonia uniflora (Circaeasteraceae, Ranunculales) Reveals Potential Mechanisms of Evolutionary Specialization.</title>
        <authorList>
            <person name="Sun Y."/>
            <person name="Deng T."/>
            <person name="Zhang A."/>
            <person name="Moore M.J."/>
            <person name="Landis J.B."/>
            <person name="Lin N."/>
            <person name="Zhang H."/>
            <person name="Zhang X."/>
            <person name="Huang J."/>
            <person name="Zhang X."/>
            <person name="Sun H."/>
            <person name="Wang H."/>
        </authorList>
    </citation>
    <scope>NUCLEOTIDE SEQUENCE [LARGE SCALE GENOMIC DNA]</scope>
    <source>
        <strain evidence="3">TB1705</strain>
        <tissue evidence="3">Leaf</tissue>
    </source>
</reference>
<dbReference type="Gene3D" id="3.30.420.10">
    <property type="entry name" value="Ribonuclease H-like superfamily/Ribonuclease H"/>
    <property type="match status" value="1"/>
</dbReference>
<dbReference type="InterPro" id="IPR052929">
    <property type="entry name" value="RNase_H-like_EbsB-rel"/>
</dbReference>
<dbReference type="Pfam" id="PF13456">
    <property type="entry name" value="RVT_3"/>
    <property type="match status" value="1"/>
</dbReference>
<comment type="caution">
    <text evidence="3">The sequence shown here is derived from an EMBL/GenBank/DDBJ whole genome shotgun (WGS) entry which is preliminary data.</text>
</comment>
<keyword evidence="4" id="KW-1185">Reference proteome</keyword>
<evidence type="ECO:0000313" key="4">
    <source>
        <dbReference type="Proteomes" id="UP000541444"/>
    </source>
</evidence>
<protein>
    <recommendedName>
        <fullName evidence="2">RNase H type-1 domain-containing protein</fullName>
    </recommendedName>
</protein>
<dbReference type="PANTHER" id="PTHR47074:SF73">
    <property type="entry name" value="OS04G0448401 PROTEIN"/>
    <property type="match status" value="1"/>
</dbReference>
<dbReference type="AlphaFoldDB" id="A0A7J7M776"/>
<dbReference type="CDD" id="cd06222">
    <property type="entry name" value="RNase_H_like"/>
    <property type="match status" value="1"/>
</dbReference>
<gene>
    <name evidence="3" type="ORF">GIB67_020820</name>
</gene>
<dbReference type="EMBL" id="JACGCM010001726">
    <property type="protein sequence ID" value="KAF6150737.1"/>
    <property type="molecule type" value="Genomic_DNA"/>
</dbReference>
<organism evidence="3 4">
    <name type="scientific">Kingdonia uniflora</name>
    <dbReference type="NCBI Taxonomy" id="39325"/>
    <lineage>
        <taxon>Eukaryota</taxon>
        <taxon>Viridiplantae</taxon>
        <taxon>Streptophyta</taxon>
        <taxon>Embryophyta</taxon>
        <taxon>Tracheophyta</taxon>
        <taxon>Spermatophyta</taxon>
        <taxon>Magnoliopsida</taxon>
        <taxon>Ranunculales</taxon>
        <taxon>Circaeasteraceae</taxon>
        <taxon>Kingdonia</taxon>
    </lineage>
</organism>
<dbReference type="SUPFAM" id="SSF53098">
    <property type="entry name" value="Ribonuclease H-like"/>
    <property type="match status" value="1"/>
</dbReference>
<dbReference type="GO" id="GO:0004523">
    <property type="term" value="F:RNA-DNA hybrid ribonuclease activity"/>
    <property type="evidence" value="ECO:0007669"/>
    <property type="project" value="InterPro"/>
</dbReference>
<keyword evidence="1" id="KW-0732">Signal</keyword>